<accession>A0ABR0J3K5</accession>
<dbReference type="CDD" id="cd00821">
    <property type="entry name" value="PH"/>
    <property type="match status" value="1"/>
</dbReference>
<sequence length="99" mass="10963">MLEGSAKDSEKTMYPFRIKHLGKEVYTLFAPSASNRQDWCDKIILAKTKHAAALFAQNAEPFKLRVIADSAFAYETVSGGSKGITIKNTPLDRAVQEVE</sequence>
<evidence type="ECO:0000313" key="2">
    <source>
        <dbReference type="Proteomes" id="UP001357485"/>
    </source>
</evidence>
<feature type="non-terminal residue" evidence="1">
    <location>
        <position position="99"/>
    </location>
</feature>
<dbReference type="PANTHER" id="PTHR46572">
    <property type="entry name" value="RHO1 GDP-GTP EXCHANGE PROTEIN 1-RELATED"/>
    <property type="match status" value="1"/>
</dbReference>
<name>A0ABR0J3K5_9PEZI</name>
<evidence type="ECO:0000313" key="1">
    <source>
        <dbReference type="EMBL" id="KAK5055653.1"/>
    </source>
</evidence>
<dbReference type="EMBL" id="JAVRRA010027706">
    <property type="protein sequence ID" value="KAK5055653.1"/>
    <property type="molecule type" value="Genomic_DNA"/>
</dbReference>
<comment type="caution">
    <text evidence="1">The sequence shown here is derived from an EMBL/GenBank/DDBJ whole genome shotgun (WGS) entry which is preliminary data.</text>
</comment>
<dbReference type="InterPro" id="IPR052233">
    <property type="entry name" value="Rho-type_GEFs"/>
</dbReference>
<dbReference type="PANTHER" id="PTHR46572:SF1">
    <property type="entry name" value="RHO1 GUANINE NUCLEOTIDE EXCHANGE FACTOR TUS1"/>
    <property type="match status" value="1"/>
</dbReference>
<dbReference type="Proteomes" id="UP001357485">
    <property type="component" value="Unassembled WGS sequence"/>
</dbReference>
<reference evidence="1 2" key="1">
    <citation type="submission" date="2023-08" db="EMBL/GenBank/DDBJ databases">
        <title>Black Yeasts Isolated from many extreme environments.</title>
        <authorList>
            <person name="Coleine C."/>
            <person name="Stajich J.E."/>
            <person name="Selbmann L."/>
        </authorList>
    </citation>
    <scope>NUCLEOTIDE SEQUENCE [LARGE SCALE GENOMIC DNA]</scope>
    <source>
        <strain evidence="1 2">CCFEE 536</strain>
    </source>
</reference>
<keyword evidence="2" id="KW-1185">Reference proteome</keyword>
<organism evidence="1 2">
    <name type="scientific">Cryomyces antarcticus</name>
    <dbReference type="NCBI Taxonomy" id="329879"/>
    <lineage>
        <taxon>Eukaryota</taxon>
        <taxon>Fungi</taxon>
        <taxon>Dikarya</taxon>
        <taxon>Ascomycota</taxon>
        <taxon>Pezizomycotina</taxon>
        <taxon>Dothideomycetes</taxon>
        <taxon>Dothideomycetes incertae sedis</taxon>
        <taxon>Cryomyces</taxon>
    </lineage>
</organism>
<dbReference type="SUPFAM" id="SSF50729">
    <property type="entry name" value="PH domain-like"/>
    <property type="match status" value="1"/>
</dbReference>
<proteinExistence type="predicted"/>
<protein>
    <submittedName>
        <fullName evidence="1">Rho guanine nucleotide exchange factor</fullName>
    </submittedName>
</protein>
<gene>
    <name evidence="1" type="primary">TUS1_2</name>
    <name evidence="1" type="ORF">LTR16_010652</name>
</gene>